<accession>A0A016E435</accession>
<evidence type="ECO:0000313" key="2">
    <source>
        <dbReference type="Proteomes" id="UP000020938"/>
    </source>
</evidence>
<organism evidence="1 2">
    <name type="scientific">Bacteroides fragilis str. 3976T8</name>
    <dbReference type="NCBI Taxonomy" id="1339314"/>
    <lineage>
        <taxon>Bacteria</taxon>
        <taxon>Pseudomonadati</taxon>
        <taxon>Bacteroidota</taxon>
        <taxon>Bacteroidia</taxon>
        <taxon>Bacteroidales</taxon>
        <taxon>Bacteroidaceae</taxon>
        <taxon>Bacteroides</taxon>
    </lineage>
</organism>
<dbReference type="Proteomes" id="UP000020938">
    <property type="component" value="Unassembled WGS sequence"/>
</dbReference>
<reference evidence="1 2" key="1">
    <citation type="submission" date="2014-02" db="EMBL/GenBank/DDBJ databases">
        <authorList>
            <person name="Sears C."/>
            <person name="Carroll K."/>
            <person name="Sack B.R."/>
            <person name="Qadri F."/>
            <person name="Myers L.L."/>
            <person name="Chung G.-T."/>
            <person name="Escheverria P."/>
            <person name="Fraser C.M."/>
            <person name="Sadzewicz L."/>
            <person name="Shefchek K.A."/>
            <person name="Tallon L."/>
            <person name="Das S.P."/>
            <person name="Daugherty S."/>
            <person name="Mongodin E.F."/>
        </authorList>
    </citation>
    <scope>NUCLEOTIDE SEQUENCE [LARGE SCALE GENOMIC DNA]</scope>
    <source>
        <strain evidence="1 2">3976T8</strain>
    </source>
</reference>
<evidence type="ECO:0000313" key="1">
    <source>
        <dbReference type="EMBL" id="EXZ71926.1"/>
    </source>
</evidence>
<name>A0A016E435_BACFG</name>
<comment type="caution">
    <text evidence="1">The sequence shown here is derived from an EMBL/GenBank/DDBJ whole genome shotgun (WGS) entry which is preliminary data.</text>
</comment>
<dbReference type="AlphaFoldDB" id="A0A016E435"/>
<dbReference type="PATRIC" id="fig|1339314.3.peg.3645"/>
<proteinExistence type="predicted"/>
<protein>
    <submittedName>
        <fullName evidence="1">Uncharacterized protein</fullName>
    </submittedName>
</protein>
<dbReference type="RefSeq" id="WP_032598699.1">
    <property type="nucleotide sequence ID" value="NZ_JGDS01000062.1"/>
</dbReference>
<sequence length="99" mass="11403">MTYLYLYIPGMAHEVQLSESADRIPDMGDRLEIDAARLDKSSRNLLETTPACHCFERNAETERQSLAEYLAESVVTVTGRRWSYGDRHTYCTLDVEVRN</sequence>
<dbReference type="EMBL" id="JGDS01000062">
    <property type="protein sequence ID" value="EXZ71926.1"/>
    <property type="molecule type" value="Genomic_DNA"/>
</dbReference>
<gene>
    <name evidence="1" type="ORF">M123_3494</name>
</gene>